<dbReference type="InterPro" id="IPR002347">
    <property type="entry name" value="SDR_fam"/>
</dbReference>
<dbReference type="Proteomes" id="UP000001096">
    <property type="component" value="Unassembled WGS sequence"/>
</dbReference>
<name>K8PFF5_9BRAD</name>
<dbReference type="SMART" id="SM00822">
    <property type="entry name" value="PKS_KR"/>
    <property type="match status" value="1"/>
</dbReference>
<organism evidence="5 6">
    <name type="scientific">Afipia broomeae ATCC 49717</name>
    <dbReference type="NCBI Taxonomy" id="883078"/>
    <lineage>
        <taxon>Bacteria</taxon>
        <taxon>Pseudomonadati</taxon>
        <taxon>Pseudomonadota</taxon>
        <taxon>Alphaproteobacteria</taxon>
        <taxon>Hyphomicrobiales</taxon>
        <taxon>Nitrobacteraceae</taxon>
        <taxon>Afipia</taxon>
    </lineage>
</organism>
<feature type="domain" description="Ketoreductase" evidence="4">
    <location>
        <begin position="8"/>
        <end position="188"/>
    </location>
</feature>
<evidence type="ECO:0000259" key="4">
    <source>
        <dbReference type="SMART" id="SM00822"/>
    </source>
</evidence>
<dbReference type="CDD" id="cd05233">
    <property type="entry name" value="SDR_c"/>
    <property type="match status" value="1"/>
</dbReference>
<dbReference type="FunFam" id="3.40.50.720:FF:000084">
    <property type="entry name" value="Short-chain dehydrogenase reductase"/>
    <property type="match status" value="1"/>
</dbReference>
<reference evidence="5 6" key="1">
    <citation type="submission" date="2012-04" db="EMBL/GenBank/DDBJ databases">
        <title>The Genome Sequence of Afipia broomeae ATCC 49717.</title>
        <authorList>
            <consortium name="The Broad Institute Genome Sequencing Platform"/>
            <person name="Earl A."/>
            <person name="Ward D."/>
            <person name="Feldgarden M."/>
            <person name="Gevers D."/>
            <person name="Huys G."/>
            <person name="Walker B."/>
            <person name="Young S.K."/>
            <person name="Zeng Q."/>
            <person name="Gargeya S."/>
            <person name="Fitzgerald M."/>
            <person name="Haas B."/>
            <person name="Abouelleil A."/>
            <person name="Alvarado L."/>
            <person name="Arachchi H.M."/>
            <person name="Berlin A."/>
            <person name="Chapman S.B."/>
            <person name="Goldberg J."/>
            <person name="Griggs A."/>
            <person name="Gujja S."/>
            <person name="Hansen M."/>
            <person name="Howarth C."/>
            <person name="Imamovic A."/>
            <person name="Larimer J."/>
            <person name="McCowen C."/>
            <person name="Montmayeur A."/>
            <person name="Murphy C."/>
            <person name="Neiman D."/>
            <person name="Pearson M."/>
            <person name="Priest M."/>
            <person name="Roberts A."/>
            <person name="Saif S."/>
            <person name="Shea T."/>
            <person name="Sisk P."/>
            <person name="Sykes S."/>
            <person name="Wortman J."/>
            <person name="Nusbaum C."/>
            <person name="Birren B."/>
        </authorList>
    </citation>
    <scope>NUCLEOTIDE SEQUENCE [LARGE SCALE GENOMIC DNA]</scope>
    <source>
        <strain evidence="5 6">ATCC 49717</strain>
    </source>
</reference>
<dbReference type="EMBL" id="AGWX01000001">
    <property type="protein sequence ID" value="EKS41362.1"/>
    <property type="molecule type" value="Genomic_DNA"/>
</dbReference>
<dbReference type="Gene3D" id="3.40.50.720">
    <property type="entry name" value="NAD(P)-binding Rossmann-like Domain"/>
    <property type="match status" value="1"/>
</dbReference>
<dbReference type="PATRIC" id="fig|883078.3.peg.476"/>
<dbReference type="GO" id="GO:0016616">
    <property type="term" value="F:oxidoreductase activity, acting on the CH-OH group of donors, NAD or NADP as acceptor"/>
    <property type="evidence" value="ECO:0007669"/>
    <property type="project" value="TreeGrafter"/>
</dbReference>
<evidence type="ECO:0000256" key="2">
    <source>
        <dbReference type="ARBA" id="ARBA00023002"/>
    </source>
</evidence>
<accession>K8PFF5</accession>
<sequence>MSDKKSERVAIVTGGASGIGLVLTRAMAENGYSVMVADMQNADTAAEKLRADGLNVVGIKADVTSVEDTANMVAVANKTFGGLDVLVNNAGIFTSLTLKPFDQISPSEWMKVMEVNTLGPFLCAKAALPALRARGGGRIVNIASTSQLKGAPFMLHYTSSKGAVVSFTRSLARELGGDGITVNAIAPGFTLSDGVLAAGMEEKMGEVIRRSSRSIQRDQVPADLVGALLFFSGEGSAFITGQTLAVDGGSVFL</sequence>
<evidence type="ECO:0000256" key="3">
    <source>
        <dbReference type="RuleBase" id="RU000363"/>
    </source>
</evidence>
<protein>
    <recommendedName>
        <fullName evidence="4">Ketoreductase domain-containing protein</fullName>
    </recommendedName>
</protein>
<dbReference type="PRINTS" id="PR00080">
    <property type="entry name" value="SDRFAMILY"/>
</dbReference>
<proteinExistence type="inferred from homology"/>
<comment type="caution">
    <text evidence="5">The sequence shown here is derived from an EMBL/GenBank/DDBJ whole genome shotgun (WGS) entry which is preliminary data.</text>
</comment>
<gene>
    <name evidence="5" type="ORF">HMPREF9695_00454</name>
</gene>
<dbReference type="PANTHER" id="PTHR42760:SF133">
    <property type="entry name" value="3-OXOACYL-[ACYL-CARRIER-PROTEIN] REDUCTASE"/>
    <property type="match status" value="1"/>
</dbReference>
<dbReference type="PRINTS" id="PR00081">
    <property type="entry name" value="GDHRDH"/>
</dbReference>
<comment type="similarity">
    <text evidence="1 3">Belongs to the short-chain dehydrogenases/reductases (SDR) family.</text>
</comment>
<evidence type="ECO:0000256" key="1">
    <source>
        <dbReference type="ARBA" id="ARBA00006484"/>
    </source>
</evidence>
<dbReference type="PANTHER" id="PTHR42760">
    <property type="entry name" value="SHORT-CHAIN DEHYDROGENASES/REDUCTASES FAMILY MEMBER"/>
    <property type="match status" value="1"/>
</dbReference>
<dbReference type="InterPro" id="IPR036291">
    <property type="entry name" value="NAD(P)-bd_dom_sf"/>
</dbReference>
<dbReference type="GO" id="GO:0048038">
    <property type="term" value="F:quinone binding"/>
    <property type="evidence" value="ECO:0007669"/>
    <property type="project" value="TreeGrafter"/>
</dbReference>
<dbReference type="HOGENOM" id="CLU_010194_1_2_5"/>
<dbReference type="SUPFAM" id="SSF51735">
    <property type="entry name" value="NAD(P)-binding Rossmann-fold domains"/>
    <property type="match status" value="1"/>
</dbReference>
<dbReference type="InterPro" id="IPR020904">
    <property type="entry name" value="Sc_DH/Rdtase_CS"/>
</dbReference>
<evidence type="ECO:0000313" key="5">
    <source>
        <dbReference type="EMBL" id="EKS41362.1"/>
    </source>
</evidence>
<dbReference type="Pfam" id="PF00106">
    <property type="entry name" value="adh_short"/>
    <property type="match status" value="1"/>
</dbReference>
<dbReference type="GO" id="GO:0006633">
    <property type="term" value="P:fatty acid biosynthetic process"/>
    <property type="evidence" value="ECO:0007669"/>
    <property type="project" value="TreeGrafter"/>
</dbReference>
<dbReference type="RefSeq" id="WP_006019163.1">
    <property type="nucleotide sequence ID" value="NZ_KB375282.1"/>
</dbReference>
<dbReference type="eggNOG" id="COG1028">
    <property type="taxonomic scope" value="Bacteria"/>
</dbReference>
<dbReference type="InterPro" id="IPR057326">
    <property type="entry name" value="KR_dom"/>
</dbReference>
<keyword evidence="6" id="KW-1185">Reference proteome</keyword>
<dbReference type="PROSITE" id="PS00061">
    <property type="entry name" value="ADH_SHORT"/>
    <property type="match status" value="1"/>
</dbReference>
<dbReference type="AlphaFoldDB" id="K8PFF5"/>
<keyword evidence="2" id="KW-0560">Oxidoreductase</keyword>
<evidence type="ECO:0000313" key="6">
    <source>
        <dbReference type="Proteomes" id="UP000001096"/>
    </source>
</evidence>